<keyword evidence="6" id="KW-0653">Protein transport</keyword>
<dbReference type="InterPro" id="IPR016024">
    <property type="entry name" value="ARM-type_fold"/>
</dbReference>
<evidence type="ECO:0000256" key="5">
    <source>
        <dbReference type="ARBA" id="ARBA00022737"/>
    </source>
</evidence>
<keyword evidence="5" id="KW-0677">Repeat</keyword>
<evidence type="ECO:0000256" key="11">
    <source>
        <dbReference type="ARBA" id="ARBA00080641"/>
    </source>
</evidence>
<feature type="domain" description="Importin N-terminal" evidence="12">
    <location>
        <begin position="34"/>
        <end position="112"/>
    </location>
</feature>
<dbReference type="InterPro" id="IPR011989">
    <property type="entry name" value="ARM-like"/>
</dbReference>
<dbReference type="GO" id="GO:0005737">
    <property type="term" value="C:cytoplasm"/>
    <property type="evidence" value="ECO:0007669"/>
    <property type="project" value="UniProtKB-SubCell"/>
</dbReference>
<dbReference type="GO" id="GO:0006606">
    <property type="term" value="P:protein import into nucleus"/>
    <property type="evidence" value="ECO:0007669"/>
    <property type="project" value="InterPro"/>
</dbReference>
<evidence type="ECO:0000256" key="6">
    <source>
        <dbReference type="ARBA" id="ARBA00022927"/>
    </source>
</evidence>
<dbReference type="SUPFAM" id="SSF48371">
    <property type="entry name" value="ARM repeat"/>
    <property type="match status" value="1"/>
</dbReference>
<comment type="subcellular location">
    <subcellularLocation>
        <location evidence="2">Cytoplasm</location>
    </subcellularLocation>
    <subcellularLocation>
        <location evidence="1">Nucleus</location>
    </subcellularLocation>
</comment>
<evidence type="ECO:0000256" key="7">
    <source>
        <dbReference type="ARBA" id="ARBA00023242"/>
    </source>
</evidence>
<dbReference type="InterPro" id="IPR001494">
    <property type="entry name" value="Importin-beta_N"/>
</dbReference>
<evidence type="ECO:0000256" key="10">
    <source>
        <dbReference type="ARBA" id="ARBA00076938"/>
    </source>
</evidence>
<dbReference type="InterPro" id="IPR040122">
    <property type="entry name" value="Importin_beta"/>
</dbReference>
<dbReference type="OrthoDB" id="951172at2759"/>
<proteinExistence type="inferred from homology"/>
<evidence type="ECO:0000256" key="8">
    <source>
        <dbReference type="ARBA" id="ARBA00038423"/>
    </source>
</evidence>
<evidence type="ECO:0000256" key="4">
    <source>
        <dbReference type="ARBA" id="ARBA00022490"/>
    </source>
</evidence>
<evidence type="ECO:0000313" key="13">
    <source>
        <dbReference type="EMBL" id="CAH0555348.1"/>
    </source>
</evidence>
<evidence type="ECO:0000256" key="3">
    <source>
        <dbReference type="ARBA" id="ARBA00022448"/>
    </source>
</evidence>
<dbReference type="Pfam" id="PF03810">
    <property type="entry name" value="IBN_N"/>
    <property type="match status" value="1"/>
</dbReference>
<evidence type="ECO:0000313" key="14">
    <source>
        <dbReference type="Proteomes" id="UP001154078"/>
    </source>
</evidence>
<dbReference type="AlphaFoldDB" id="A0A9P0B501"/>
<keyword evidence="7" id="KW-0539">Nucleus</keyword>
<protein>
    <recommendedName>
        <fullName evidence="9">Transportin-1</fullName>
    </recommendedName>
    <alternativeName>
        <fullName evidence="10">Importin beta-2</fullName>
    </alternativeName>
    <alternativeName>
        <fullName evidence="11">Karyopherin beta-2</fullName>
    </alternativeName>
</protein>
<accession>A0A9P0B501</accession>
<sequence length="885" mass="102158">MNWIEWRPQENILISIKEVLQEALIPDSEIQKNVQDKLTIIQNLTDFDYYLLFILRNENYSEEVRSLSGILLKNNISHVTPENIIKLREECLNLLKDSCREVRQSISNIIIMIAKDRLKTWPELVTHLLKMFMCQDEFSEIALTTLFRICEDLIASQKPQEEIFSLTKEVFPKFTSFIGEENCNIQQEIIKLTNQFLQDYFQIMRQSIDLNQYLRCVINLANTNDIELQKHVCHTFVIYVDNQEESVLPYFHDVILYLMDKSQSEDQELALQACEFWLATTKLNSCKEILTPYIEKLLPILLKNMKYSKYELNIIKDSLGQDSSNQDLAKDITPFHFRDKNSHQDDSDDDTEEQSDDFDDFYIGWTLRKCSAASLDSLAVKFGDDLLTILIPFLNEILNHQDYLIKESAILALGAIAEGCINGLKPHLPYLVQFLISSMNEDQSVVRVITCWTLSRYVNWIVNSESSPQVYFLPLMTILLKHFTDDNKRVQRAALSAFCIFEEEAQLKLIPYIDYILEGFHLGFQKFHYRSLYLLYDAIGVLAQSVGNFLSKEEYVTKLMPPLMRKFTECENYCDDHFIAVLECLSNLIPALETSFLPYSEVVYCHCLQLINDTLMASVNYQEHPTECDPPDKEPMNVAHDVLYSMAMGLKSHFIKYVTNSNLICLLYTTMQDGSNLIRQTSIALYGELVMLCFPFLATNISDYIPLIVKNLDEHCDGVCNNAAWVIGKLCGVMGSNIKPYLTDILAAFIHILKSPAIHRTMHKTVAISLCTVFYVCPEVNVPDMDVVIKSCCMLIRNVRDSEEKDLAFRGLCEVVSRNSEFRKTTFIYFCDAVASWNNPKIDLSQIIQSVLKATKEQYGEEKWGLFYSQFPEPLKSKLLNLYGV</sequence>
<dbReference type="FunFam" id="1.25.10.10:FF:000028">
    <property type="entry name" value="Transportin-1 isoform 1"/>
    <property type="match status" value="1"/>
</dbReference>
<evidence type="ECO:0000259" key="12">
    <source>
        <dbReference type="PROSITE" id="PS50166"/>
    </source>
</evidence>
<dbReference type="PANTHER" id="PTHR10527">
    <property type="entry name" value="IMPORTIN BETA"/>
    <property type="match status" value="1"/>
</dbReference>
<dbReference type="PROSITE" id="PS50166">
    <property type="entry name" value="IMPORTIN_B_NT"/>
    <property type="match status" value="1"/>
</dbReference>
<dbReference type="GO" id="GO:0031267">
    <property type="term" value="F:small GTPase binding"/>
    <property type="evidence" value="ECO:0007669"/>
    <property type="project" value="InterPro"/>
</dbReference>
<dbReference type="EMBL" id="OV121135">
    <property type="protein sequence ID" value="CAH0555348.1"/>
    <property type="molecule type" value="Genomic_DNA"/>
</dbReference>
<evidence type="ECO:0000256" key="2">
    <source>
        <dbReference type="ARBA" id="ARBA00004496"/>
    </source>
</evidence>
<keyword evidence="3" id="KW-0813">Transport</keyword>
<dbReference type="Pfam" id="PF13513">
    <property type="entry name" value="HEAT_EZ"/>
    <property type="match status" value="1"/>
</dbReference>
<name>A0A9P0B501_BRAAE</name>
<evidence type="ECO:0000256" key="1">
    <source>
        <dbReference type="ARBA" id="ARBA00004123"/>
    </source>
</evidence>
<reference evidence="13" key="1">
    <citation type="submission" date="2021-12" db="EMBL/GenBank/DDBJ databases">
        <authorList>
            <person name="King R."/>
        </authorList>
    </citation>
    <scope>NUCLEOTIDE SEQUENCE</scope>
</reference>
<organism evidence="13 14">
    <name type="scientific">Brassicogethes aeneus</name>
    <name type="common">Rape pollen beetle</name>
    <name type="synonym">Meligethes aeneus</name>
    <dbReference type="NCBI Taxonomy" id="1431903"/>
    <lineage>
        <taxon>Eukaryota</taxon>
        <taxon>Metazoa</taxon>
        <taxon>Ecdysozoa</taxon>
        <taxon>Arthropoda</taxon>
        <taxon>Hexapoda</taxon>
        <taxon>Insecta</taxon>
        <taxon>Pterygota</taxon>
        <taxon>Neoptera</taxon>
        <taxon>Endopterygota</taxon>
        <taxon>Coleoptera</taxon>
        <taxon>Polyphaga</taxon>
        <taxon>Cucujiformia</taxon>
        <taxon>Nitidulidae</taxon>
        <taxon>Meligethinae</taxon>
        <taxon>Brassicogethes</taxon>
    </lineage>
</organism>
<comment type="similarity">
    <text evidence="8">Belongs to the importin beta family. Importin beta-2 subfamily.</text>
</comment>
<gene>
    <name evidence="13" type="ORF">MELIAE_LOCUS6740</name>
</gene>
<evidence type="ECO:0000256" key="9">
    <source>
        <dbReference type="ARBA" id="ARBA00067327"/>
    </source>
</evidence>
<keyword evidence="14" id="KW-1185">Reference proteome</keyword>
<dbReference type="Proteomes" id="UP001154078">
    <property type="component" value="Chromosome 4"/>
</dbReference>
<keyword evidence="4" id="KW-0963">Cytoplasm</keyword>
<dbReference type="Gene3D" id="1.25.10.10">
    <property type="entry name" value="Leucine-rich Repeat Variant"/>
    <property type="match status" value="1"/>
</dbReference>
<dbReference type="GO" id="GO:0031981">
    <property type="term" value="C:nuclear lumen"/>
    <property type="evidence" value="ECO:0007669"/>
    <property type="project" value="UniProtKB-ARBA"/>
</dbReference>